<dbReference type="RefSeq" id="XP_066804461.1">
    <property type="nucleotide sequence ID" value="XM_066944538.1"/>
</dbReference>
<keyword evidence="2" id="KW-0812">Transmembrane</keyword>
<feature type="compositionally biased region" description="Low complexity" evidence="1">
    <location>
        <begin position="280"/>
        <end position="303"/>
    </location>
</feature>
<dbReference type="GeneID" id="92178670"/>
<protein>
    <recommendedName>
        <fullName evidence="5">Letm1 RBD domain-containing protein</fullName>
    </recommendedName>
</protein>
<evidence type="ECO:0000313" key="4">
    <source>
        <dbReference type="Proteomes" id="UP001388673"/>
    </source>
</evidence>
<name>A0AAW0Z278_9TREE</name>
<organism evidence="3 4">
    <name type="scientific">Kwoniella newhampshirensis</name>
    <dbReference type="NCBI Taxonomy" id="1651941"/>
    <lineage>
        <taxon>Eukaryota</taxon>
        <taxon>Fungi</taxon>
        <taxon>Dikarya</taxon>
        <taxon>Basidiomycota</taxon>
        <taxon>Agaricomycotina</taxon>
        <taxon>Tremellomycetes</taxon>
        <taxon>Tremellales</taxon>
        <taxon>Cryptococcaceae</taxon>
        <taxon>Kwoniella</taxon>
    </lineage>
</organism>
<evidence type="ECO:0000313" key="3">
    <source>
        <dbReference type="EMBL" id="KAK8864165.1"/>
    </source>
</evidence>
<keyword evidence="2" id="KW-1133">Transmembrane helix</keyword>
<evidence type="ECO:0000256" key="1">
    <source>
        <dbReference type="SAM" id="MobiDB-lite"/>
    </source>
</evidence>
<feature type="compositionally biased region" description="Polar residues" evidence="1">
    <location>
        <begin position="345"/>
        <end position="363"/>
    </location>
</feature>
<keyword evidence="4" id="KW-1185">Reference proteome</keyword>
<feature type="compositionally biased region" description="Low complexity" evidence="1">
    <location>
        <begin position="316"/>
        <end position="337"/>
    </location>
</feature>
<dbReference type="EMBL" id="JBCAWK010000003">
    <property type="protein sequence ID" value="KAK8864165.1"/>
    <property type="molecule type" value="Genomic_DNA"/>
</dbReference>
<gene>
    <name evidence="3" type="ORF">IAR55_001411</name>
</gene>
<keyword evidence="2" id="KW-0472">Membrane</keyword>
<dbReference type="AlphaFoldDB" id="A0AAW0Z278"/>
<evidence type="ECO:0000256" key="2">
    <source>
        <dbReference type="SAM" id="Phobius"/>
    </source>
</evidence>
<accession>A0AAW0Z278</accession>
<comment type="caution">
    <text evidence="3">The sequence shown here is derived from an EMBL/GenBank/DDBJ whole genome shotgun (WGS) entry which is preliminary data.</text>
</comment>
<dbReference type="Proteomes" id="UP001388673">
    <property type="component" value="Unassembled WGS sequence"/>
</dbReference>
<proteinExistence type="predicted"/>
<feature type="region of interest" description="Disordered" evidence="1">
    <location>
        <begin position="280"/>
        <end position="386"/>
    </location>
</feature>
<evidence type="ECO:0008006" key="5">
    <source>
        <dbReference type="Google" id="ProtNLM"/>
    </source>
</evidence>
<dbReference type="KEGG" id="kne:92178670"/>
<reference evidence="3 4" key="1">
    <citation type="journal article" date="2024" name="bioRxiv">
        <title>Comparative genomics of Cryptococcus and Kwoniella reveals pathogenesis evolution and contrasting karyotype dynamics via intercentromeric recombination or chromosome fusion.</title>
        <authorList>
            <person name="Coelho M.A."/>
            <person name="David-Palma M."/>
            <person name="Shea T."/>
            <person name="Bowers K."/>
            <person name="McGinley-Smith S."/>
            <person name="Mohammad A.W."/>
            <person name="Gnirke A."/>
            <person name="Yurkov A.M."/>
            <person name="Nowrousian M."/>
            <person name="Sun S."/>
            <person name="Cuomo C.A."/>
            <person name="Heitman J."/>
        </authorList>
    </citation>
    <scope>NUCLEOTIDE SEQUENCE [LARGE SCALE GENOMIC DNA]</scope>
    <source>
        <strain evidence="3 4">CBS 13917</strain>
    </source>
</reference>
<sequence length="520" mass="57307">MPSPPSSSSPSRPPETQIEVLYNTSVQSFVRRDHVKTQSTLKRLLDLLRAKRVAPKRQWYDLERTGHGDGESDTDIDMGVTTSDEDWLIKTLKLLISSSASLYTDPPAKVSGLPAELISLLPPTCPDRMLKHLEQVCSTAYISSSPSIQDSNPNILLPPQLLSTLILASLKLRPLLPSLGFAHTLTEDWLAALPDSFVFAISPRAVVTNGVGRGASKLDARERKRAESAREGYLKVVELFVCEVLAREGEWEMARGFLDGEVVMSSKRKEALFRHLRSLQTQSQTHSQTLRPAPSPSSSLVLPSDPPTSPSPHTNGTSSVSGRQRSSSVSSASTSSSEATARPPAQSQIRGLSMGQSDKSTVNLKGKGKETVVDDVEEEEETRRSSALARHPVMIIRSLLRSTLSYLPQSVSSSLTSLSKSNPYLLALPFPLILILLPSLIRRIRNRSRHRAVVFSSRTPTPTSSATALGSNSLAFVRARLELARTARGRGWWEWIWFYVKFWIDKFAGVWKLGTTITYV</sequence>
<feature type="transmembrane region" description="Helical" evidence="2">
    <location>
        <begin position="424"/>
        <end position="441"/>
    </location>
</feature>